<evidence type="ECO:0000259" key="4">
    <source>
        <dbReference type="Pfam" id="PF00248"/>
    </source>
</evidence>
<organism evidence="5 6">
    <name type="scientific">Marinicrinis lubricantis</name>
    <dbReference type="NCBI Taxonomy" id="2086470"/>
    <lineage>
        <taxon>Bacteria</taxon>
        <taxon>Bacillati</taxon>
        <taxon>Bacillota</taxon>
        <taxon>Bacilli</taxon>
        <taxon>Bacillales</taxon>
        <taxon>Paenibacillaceae</taxon>
    </lineage>
</organism>
<dbReference type="SUPFAM" id="SSF51430">
    <property type="entry name" value="NAD(P)-linked oxidoreductase"/>
    <property type="match status" value="1"/>
</dbReference>
<name>A0ABW1IU14_9BACL</name>
<evidence type="ECO:0000313" key="5">
    <source>
        <dbReference type="EMBL" id="MFC5988551.1"/>
    </source>
</evidence>
<sequence length="312" mass="34836">MQYRKLGRTGLKVSEISLGSWLTYGGYVEKENAVKSIHTAYEAGVNFFDTANVYEKGAAEILVGETLKAYPRESYVLATKAFWPMGEGPNDRGLSRKHVMEQAHASLKRLGHDYVDIFYCHRYDPETPVDETLRALDDLVRQGKVLYVGVSEWTAAQMEEALGTADKYLLDRIVVNQPIYNMFQRYIEKEIIPLGEKKGIGQVVFSPLAQGLLTGKYVSADKLPEDSRAAKLEWMRNGITEEKIDKVNQLVGIAKELDITVGQLALAWILRQPNVASALVGASRPEQVTENVKASGIQLSDDVLERIEQILG</sequence>
<dbReference type="PANTHER" id="PTHR43150">
    <property type="entry name" value="HYPERKINETIC, ISOFORM M"/>
    <property type="match status" value="1"/>
</dbReference>
<gene>
    <name evidence="5" type="ORF">ACFPXP_19280</name>
</gene>
<evidence type="ECO:0000256" key="3">
    <source>
        <dbReference type="ARBA" id="ARBA00023002"/>
    </source>
</evidence>
<dbReference type="RefSeq" id="WP_379896025.1">
    <property type="nucleotide sequence ID" value="NZ_CBCSCT010000011.1"/>
</dbReference>
<dbReference type="CDD" id="cd19074">
    <property type="entry name" value="Aldo_ket_red_shaker-like"/>
    <property type="match status" value="1"/>
</dbReference>
<evidence type="ECO:0000313" key="6">
    <source>
        <dbReference type="Proteomes" id="UP001596250"/>
    </source>
</evidence>
<keyword evidence="2" id="KW-0521">NADP</keyword>
<comment type="caution">
    <text evidence="5">The sequence shown here is derived from an EMBL/GenBank/DDBJ whole genome shotgun (WGS) entry which is preliminary data.</text>
</comment>
<comment type="similarity">
    <text evidence="1">Belongs to the shaker potassium channel beta subunit family.</text>
</comment>
<proteinExistence type="inferred from homology"/>
<dbReference type="Gene3D" id="3.20.20.100">
    <property type="entry name" value="NADP-dependent oxidoreductase domain"/>
    <property type="match status" value="1"/>
</dbReference>
<dbReference type="InterPro" id="IPR023210">
    <property type="entry name" value="NADP_OxRdtase_dom"/>
</dbReference>
<dbReference type="InterPro" id="IPR005399">
    <property type="entry name" value="K_chnl_volt-dep_bsu_KCNAB-rel"/>
</dbReference>
<dbReference type="Pfam" id="PF00248">
    <property type="entry name" value="Aldo_ket_red"/>
    <property type="match status" value="1"/>
</dbReference>
<evidence type="ECO:0000256" key="2">
    <source>
        <dbReference type="ARBA" id="ARBA00022857"/>
    </source>
</evidence>
<accession>A0ABW1IU14</accession>
<reference evidence="6" key="1">
    <citation type="journal article" date="2019" name="Int. J. Syst. Evol. Microbiol.">
        <title>The Global Catalogue of Microorganisms (GCM) 10K type strain sequencing project: providing services to taxonomists for standard genome sequencing and annotation.</title>
        <authorList>
            <consortium name="The Broad Institute Genomics Platform"/>
            <consortium name="The Broad Institute Genome Sequencing Center for Infectious Disease"/>
            <person name="Wu L."/>
            <person name="Ma J."/>
        </authorList>
    </citation>
    <scope>NUCLEOTIDE SEQUENCE [LARGE SCALE GENOMIC DNA]</scope>
    <source>
        <strain evidence="6">CCM 8749</strain>
    </source>
</reference>
<protein>
    <submittedName>
        <fullName evidence="5">Aldo/keto reductase family protein</fullName>
    </submittedName>
</protein>
<dbReference type="PANTHER" id="PTHR43150:SF2">
    <property type="entry name" value="HYPERKINETIC, ISOFORM M"/>
    <property type="match status" value="1"/>
</dbReference>
<evidence type="ECO:0000256" key="1">
    <source>
        <dbReference type="ARBA" id="ARBA00006515"/>
    </source>
</evidence>
<dbReference type="Proteomes" id="UP001596250">
    <property type="component" value="Unassembled WGS sequence"/>
</dbReference>
<feature type="domain" description="NADP-dependent oxidoreductase" evidence="4">
    <location>
        <begin position="15"/>
        <end position="310"/>
    </location>
</feature>
<dbReference type="EMBL" id="JBHSQV010000182">
    <property type="protein sequence ID" value="MFC5988551.1"/>
    <property type="molecule type" value="Genomic_DNA"/>
</dbReference>
<keyword evidence="6" id="KW-1185">Reference proteome</keyword>
<keyword evidence="3" id="KW-0560">Oxidoreductase</keyword>
<dbReference type="InterPro" id="IPR036812">
    <property type="entry name" value="NAD(P)_OxRdtase_dom_sf"/>
</dbReference>